<dbReference type="PANTHER" id="PTHR43008:SF7">
    <property type="entry name" value="SHORT CHAIN DEHYDROGENASE_REDUCTASE (AFU_ORTHOLOGUE AFUA_2G00830)"/>
    <property type="match status" value="1"/>
</dbReference>
<organism evidence="3 4">
    <name type="scientific">Erysiphe pulchra</name>
    <dbReference type="NCBI Taxonomy" id="225359"/>
    <lineage>
        <taxon>Eukaryota</taxon>
        <taxon>Fungi</taxon>
        <taxon>Dikarya</taxon>
        <taxon>Ascomycota</taxon>
        <taxon>Pezizomycotina</taxon>
        <taxon>Leotiomycetes</taxon>
        <taxon>Erysiphales</taxon>
        <taxon>Erysiphaceae</taxon>
        <taxon>Erysiphe</taxon>
    </lineage>
</organism>
<dbReference type="CDD" id="cd05233">
    <property type="entry name" value="SDR_c"/>
    <property type="match status" value="1"/>
</dbReference>
<dbReference type="OrthoDB" id="5307821at2759"/>
<evidence type="ECO:0000313" key="3">
    <source>
        <dbReference type="EMBL" id="POS86222.1"/>
    </source>
</evidence>
<gene>
    <name evidence="3" type="ORF">EPUL_000394</name>
</gene>
<dbReference type="PANTHER" id="PTHR43008">
    <property type="entry name" value="BENZIL REDUCTASE"/>
    <property type="match status" value="1"/>
</dbReference>
<dbReference type="InterPro" id="IPR002347">
    <property type="entry name" value="SDR_fam"/>
</dbReference>
<proteinExistence type="inferred from homology"/>
<evidence type="ECO:0000256" key="1">
    <source>
        <dbReference type="ARBA" id="ARBA00006484"/>
    </source>
</evidence>
<protein>
    <recommendedName>
        <fullName evidence="5">NAD(P)-binding protein</fullName>
    </recommendedName>
</protein>
<accession>A0A2S4PW42</accession>
<dbReference type="EMBL" id="PEDP01000376">
    <property type="protein sequence ID" value="POS86222.1"/>
    <property type="molecule type" value="Genomic_DNA"/>
</dbReference>
<keyword evidence="4" id="KW-1185">Reference proteome</keyword>
<comment type="caution">
    <text evidence="3">The sequence shown here is derived from an EMBL/GenBank/DDBJ whole genome shotgun (WGS) entry which is preliminary data.</text>
</comment>
<evidence type="ECO:0000313" key="4">
    <source>
        <dbReference type="Proteomes" id="UP000237438"/>
    </source>
</evidence>
<dbReference type="GO" id="GO:0016616">
    <property type="term" value="F:oxidoreductase activity, acting on the CH-OH group of donors, NAD or NADP as acceptor"/>
    <property type="evidence" value="ECO:0007669"/>
    <property type="project" value="UniProtKB-ARBA"/>
</dbReference>
<dbReference type="Proteomes" id="UP000237438">
    <property type="component" value="Unassembled WGS sequence"/>
</dbReference>
<keyword evidence="2" id="KW-0560">Oxidoreductase</keyword>
<sequence length="245" mass="27317">MVDINATNLEAAKLSMRKETSADDQVSSSSCLPELRNKNSVIHTVAMDVAKIEDYEALKILIQNQFEGKISLLVLNAGIANKSNWTDTAYFRRVMDVNLFGVIYGLNTLLPLVTNNSTKENPSAIVVTGSKQGITNPPVPGWTYTGITGNSVSSGQERTAKPPGAWWPEQVVDYLEKKMSEDKFYIICPDNNVTEALDQARMQWGANDLILGRPPLTRWKEEWKDESEPWINQKVAEISSKLQAK</sequence>
<dbReference type="Pfam" id="PF00106">
    <property type="entry name" value="adh_short"/>
    <property type="match status" value="1"/>
</dbReference>
<dbReference type="Gene3D" id="3.40.50.720">
    <property type="entry name" value="NAD(P)-binding Rossmann-like Domain"/>
    <property type="match status" value="1"/>
</dbReference>
<reference evidence="3 4" key="1">
    <citation type="submission" date="2017-10" db="EMBL/GenBank/DDBJ databases">
        <title>Development of genomic resources for the powdery mildew, Erysiphe pulchra.</title>
        <authorList>
            <person name="Wadl P.A."/>
            <person name="Mack B.M."/>
            <person name="Moore G."/>
            <person name="Beltz S.B."/>
        </authorList>
    </citation>
    <scope>NUCLEOTIDE SEQUENCE [LARGE SCALE GENOMIC DNA]</scope>
    <source>
        <strain evidence="3">Cflorida</strain>
    </source>
</reference>
<dbReference type="GO" id="GO:0050664">
    <property type="term" value="F:oxidoreductase activity, acting on NAD(P)H, oxygen as acceptor"/>
    <property type="evidence" value="ECO:0007669"/>
    <property type="project" value="TreeGrafter"/>
</dbReference>
<dbReference type="InterPro" id="IPR036291">
    <property type="entry name" value="NAD(P)-bd_dom_sf"/>
</dbReference>
<name>A0A2S4PW42_9PEZI</name>
<evidence type="ECO:0000256" key="2">
    <source>
        <dbReference type="ARBA" id="ARBA00023002"/>
    </source>
</evidence>
<dbReference type="STRING" id="225359.A0A2S4PW42"/>
<evidence type="ECO:0008006" key="5">
    <source>
        <dbReference type="Google" id="ProtNLM"/>
    </source>
</evidence>
<comment type="similarity">
    <text evidence="1">Belongs to the short-chain dehydrogenases/reductases (SDR) family.</text>
</comment>
<dbReference type="SUPFAM" id="SSF51735">
    <property type="entry name" value="NAD(P)-binding Rossmann-fold domains"/>
    <property type="match status" value="1"/>
</dbReference>
<dbReference type="AlphaFoldDB" id="A0A2S4PW42"/>